<dbReference type="PROSITE" id="PS51755">
    <property type="entry name" value="OMPR_PHOB"/>
    <property type="match status" value="1"/>
</dbReference>
<dbReference type="SMART" id="SM00862">
    <property type="entry name" value="Trans_reg_C"/>
    <property type="match status" value="1"/>
</dbReference>
<feature type="domain" description="OmpR/PhoB-type" evidence="9">
    <location>
        <begin position="125"/>
        <end position="220"/>
    </location>
</feature>
<keyword evidence="11" id="KW-1185">Reference proteome</keyword>
<evidence type="ECO:0000256" key="1">
    <source>
        <dbReference type="ARBA" id="ARBA00022553"/>
    </source>
</evidence>
<dbReference type="SMART" id="SM00448">
    <property type="entry name" value="REC"/>
    <property type="match status" value="1"/>
</dbReference>
<dbReference type="GO" id="GO:0005829">
    <property type="term" value="C:cytosol"/>
    <property type="evidence" value="ECO:0007669"/>
    <property type="project" value="TreeGrafter"/>
</dbReference>
<name>K6ZE43_9ALTE</name>
<keyword evidence="1 6" id="KW-0597">Phosphoprotein</keyword>
<dbReference type="InterPro" id="IPR036388">
    <property type="entry name" value="WH-like_DNA-bd_sf"/>
</dbReference>
<proteinExistence type="predicted"/>
<reference evidence="11" key="1">
    <citation type="journal article" date="2014" name="Environ. Microbiol.">
        <title>Comparative genomics of the marine bacterial genus Glaciecola reveals the high degree of genomic diversity and genomic characteristic for cold adaptation.</title>
        <authorList>
            <person name="Qin Q.L."/>
            <person name="Xie B.B."/>
            <person name="Yu Y."/>
            <person name="Shu Y.L."/>
            <person name="Rong J.C."/>
            <person name="Zhang Y.J."/>
            <person name="Zhao D.L."/>
            <person name="Chen X.L."/>
            <person name="Zhang X.Y."/>
            <person name="Chen B."/>
            <person name="Zhou B.C."/>
            <person name="Zhang Y.Z."/>
        </authorList>
    </citation>
    <scope>NUCLEOTIDE SEQUENCE [LARGE SCALE GENOMIC DNA]</scope>
    <source>
        <strain evidence="11">ACAM 615</strain>
    </source>
</reference>
<gene>
    <name evidence="10" type="primary">mprA</name>
    <name evidence="10" type="ORF">GPAL_0333</name>
</gene>
<dbReference type="CDD" id="cd00383">
    <property type="entry name" value="trans_reg_C"/>
    <property type="match status" value="1"/>
</dbReference>
<dbReference type="Pfam" id="PF00486">
    <property type="entry name" value="Trans_reg_C"/>
    <property type="match status" value="1"/>
</dbReference>
<keyword evidence="2" id="KW-0902">Two-component regulatory system</keyword>
<dbReference type="Gene3D" id="6.10.250.690">
    <property type="match status" value="1"/>
</dbReference>
<dbReference type="RefSeq" id="WP_006008548.1">
    <property type="nucleotide sequence ID" value="NZ_AUAV01000022.1"/>
</dbReference>
<dbReference type="InterPro" id="IPR011006">
    <property type="entry name" value="CheY-like_superfamily"/>
</dbReference>
<keyword evidence="5" id="KW-0804">Transcription</keyword>
<keyword evidence="4 7" id="KW-0238">DNA-binding</keyword>
<dbReference type="AlphaFoldDB" id="K6ZE43"/>
<feature type="modified residue" description="4-aspartylphosphate" evidence="6">
    <location>
        <position position="53"/>
    </location>
</feature>
<evidence type="ECO:0000256" key="4">
    <source>
        <dbReference type="ARBA" id="ARBA00023125"/>
    </source>
</evidence>
<evidence type="ECO:0000256" key="7">
    <source>
        <dbReference type="PROSITE-ProRule" id="PRU01091"/>
    </source>
</evidence>
<evidence type="ECO:0000256" key="6">
    <source>
        <dbReference type="PROSITE-ProRule" id="PRU00169"/>
    </source>
</evidence>
<dbReference type="InterPro" id="IPR001867">
    <property type="entry name" value="OmpR/PhoB-type_DNA-bd"/>
</dbReference>
<keyword evidence="3" id="KW-0805">Transcription regulation</keyword>
<evidence type="ECO:0000259" key="8">
    <source>
        <dbReference type="PROSITE" id="PS50110"/>
    </source>
</evidence>
<dbReference type="EMBL" id="BAEQ01000007">
    <property type="protein sequence ID" value="GAC27213.1"/>
    <property type="molecule type" value="Genomic_DNA"/>
</dbReference>
<dbReference type="SUPFAM" id="SSF52172">
    <property type="entry name" value="CheY-like"/>
    <property type="match status" value="1"/>
</dbReference>
<evidence type="ECO:0000259" key="9">
    <source>
        <dbReference type="PROSITE" id="PS51755"/>
    </source>
</evidence>
<dbReference type="PANTHER" id="PTHR48111">
    <property type="entry name" value="REGULATOR OF RPOS"/>
    <property type="match status" value="1"/>
</dbReference>
<dbReference type="InterPro" id="IPR001789">
    <property type="entry name" value="Sig_transdc_resp-reg_receiver"/>
</dbReference>
<dbReference type="GO" id="GO:0006355">
    <property type="term" value="P:regulation of DNA-templated transcription"/>
    <property type="evidence" value="ECO:0007669"/>
    <property type="project" value="InterPro"/>
</dbReference>
<dbReference type="STRING" id="1121922.GCA_000428905_03475"/>
<evidence type="ECO:0000313" key="10">
    <source>
        <dbReference type="EMBL" id="GAC27213.1"/>
    </source>
</evidence>
<feature type="DNA-binding region" description="OmpR/PhoB-type" evidence="7">
    <location>
        <begin position="125"/>
        <end position="220"/>
    </location>
</feature>
<feature type="domain" description="Response regulatory" evidence="8">
    <location>
        <begin position="4"/>
        <end position="118"/>
    </location>
</feature>
<dbReference type="PANTHER" id="PTHR48111:SF22">
    <property type="entry name" value="REGULATOR OF RPOS"/>
    <property type="match status" value="1"/>
</dbReference>
<sequence length="221" mass="24633">MNLRVLLVEDNIDLANSILEFFALKNIIHDFAGNGNTGLSLASSNVYDVLVLDVNLPGINGLKVCSQLRLKGIDVPVLMLTARDTLSDKLDGFDSGADDYLVKPFALSELLARIYSLSKRKSGLSKFFKVDDLEMNIQKKTVSRGGIKLELTPICWTILEVLMRNSPNLVPKEELLFAIWGEEQPDSDNLKVHMHKLRHVLGQGPTLIHTIRGHGFAIREQ</sequence>
<dbReference type="GO" id="GO:0000156">
    <property type="term" value="F:phosphorelay response regulator activity"/>
    <property type="evidence" value="ECO:0007669"/>
    <property type="project" value="TreeGrafter"/>
</dbReference>
<comment type="caution">
    <text evidence="10">The sequence shown here is derived from an EMBL/GenBank/DDBJ whole genome shotgun (WGS) entry which is preliminary data.</text>
</comment>
<dbReference type="OrthoDB" id="9802426at2"/>
<accession>K6ZE43</accession>
<dbReference type="GO" id="GO:0032993">
    <property type="term" value="C:protein-DNA complex"/>
    <property type="evidence" value="ECO:0007669"/>
    <property type="project" value="TreeGrafter"/>
</dbReference>
<evidence type="ECO:0000256" key="3">
    <source>
        <dbReference type="ARBA" id="ARBA00023015"/>
    </source>
</evidence>
<evidence type="ECO:0000256" key="2">
    <source>
        <dbReference type="ARBA" id="ARBA00023012"/>
    </source>
</evidence>
<dbReference type="SUPFAM" id="SSF46894">
    <property type="entry name" value="C-terminal effector domain of the bipartite response regulators"/>
    <property type="match status" value="1"/>
</dbReference>
<dbReference type="Proteomes" id="UP000006251">
    <property type="component" value="Unassembled WGS sequence"/>
</dbReference>
<evidence type="ECO:0000313" key="11">
    <source>
        <dbReference type="Proteomes" id="UP000006251"/>
    </source>
</evidence>
<dbReference type="PROSITE" id="PS50110">
    <property type="entry name" value="RESPONSE_REGULATORY"/>
    <property type="match status" value="1"/>
</dbReference>
<dbReference type="Pfam" id="PF00072">
    <property type="entry name" value="Response_reg"/>
    <property type="match status" value="1"/>
</dbReference>
<protein>
    <submittedName>
        <fullName evidence="10">Response regulator mprA</fullName>
    </submittedName>
</protein>
<organism evidence="10 11">
    <name type="scientific">Brumicola pallidula DSM 14239 = ACAM 615</name>
    <dbReference type="NCBI Taxonomy" id="1121922"/>
    <lineage>
        <taxon>Bacteria</taxon>
        <taxon>Pseudomonadati</taxon>
        <taxon>Pseudomonadota</taxon>
        <taxon>Gammaproteobacteria</taxon>
        <taxon>Alteromonadales</taxon>
        <taxon>Alteromonadaceae</taxon>
        <taxon>Brumicola</taxon>
    </lineage>
</organism>
<dbReference type="Gene3D" id="3.40.50.2300">
    <property type="match status" value="1"/>
</dbReference>
<dbReference type="InterPro" id="IPR016032">
    <property type="entry name" value="Sig_transdc_resp-reg_C-effctor"/>
</dbReference>
<dbReference type="InterPro" id="IPR039420">
    <property type="entry name" value="WalR-like"/>
</dbReference>
<dbReference type="Gene3D" id="1.10.10.10">
    <property type="entry name" value="Winged helix-like DNA-binding domain superfamily/Winged helix DNA-binding domain"/>
    <property type="match status" value="1"/>
</dbReference>
<evidence type="ECO:0000256" key="5">
    <source>
        <dbReference type="ARBA" id="ARBA00023163"/>
    </source>
</evidence>
<dbReference type="GO" id="GO:0000976">
    <property type="term" value="F:transcription cis-regulatory region binding"/>
    <property type="evidence" value="ECO:0007669"/>
    <property type="project" value="TreeGrafter"/>
</dbReference>